<proteinExistence type="predicted"/>
<comment type="caution">
    <text evidence="2">The sequence shown here is derived from an EMBL/GenBank/DDBJ whole genome shotgun (WGS) entry which is preliminary data.</text>
</comment>
<dbReference type="Proteomes" id="UP001066276">
    <property type="component" value="Chromosome 6"/>
</dbReference>
<feature type="coiled-coil region" evidence="1">
    <location>
        <begin position="44"/>
        <end position="71"/>
    </location>
</feature>
<accession>A0AAV7R3G7</accession>
<dbReference type="AlphaFoldDB" id="A0AAV7R3G7"/>
<keyword evidence="1" id="KW-0175">Coiled coil</keyword>
<evidence type="ECO:0000256" key="1">
    <source>
        <dbReference type="SAM" id="Coils"/>
    </source>
</evidence>
<gene>
    <name evidence="2" type="ORF">NDU88_013101</name>
</gene>
<organism evidence="2 3">
    <name type="scientific">Pleurodeles waltl</name>
    <name type="common">Iberian ribbed newt</name>
    <dbReference type="NCBI Taxonomy" id="8319"/>
    <lineage>
        <taxon>Eukaryota</taxon>
        <taxon>Metazoa</taxon>
        <taxon>Chordata</taxon>
        <taxon>Craniata</taxon>
        <taxon>Vertebrata</taxon>
        <taxon>Euteleostomi</taxon>
        <taxon>Amphibia</taxon>
        <taxon>Batrachia</taxon>
        <taxon>Caudata</taxon>
        <taxon>Salamandroidea</taxon>
        <taxon>Salamandridae</taxon>
        <taxon>Pleurodelinae</taxon>
        <taxon>Pleurodeles</taxon>
    </lineage>
</organism>
<reference evidence="2" key="1">
    <citation type="journal article" date="2022" name="bioRxiv">
        <title>Sequencing and chromosome-scale assembly of the giantPleurodeles waltlgenome.</title>
        <authorList>
            <person name="Brown T."/>
            <person name="Elewa A."/>
            <person name="Iarovenko S."/>
            <person name="Subramanian E."/>
            <person name="Araus A.J."/>
            <person name="Petzold A."/>
            <person name="Susuki M."/>
            <person name="Suzuki K.-i.T."/>
            <person name="Hayashi T."/>
            <person name="Toyoda A."/>
            <person name="Oliveira C."/>
            <person name="Osipova E."/>
            <person name="Leigh N.D."/>
            <person name="Simon A."/>
            <person name="Yun M.H."/>
        </authorList>
    </citation>
    <scope>NUCLEOTIDE SEQUENCE</scope>
    <source>
        <strain evidence="2">20211129_DDA</strain>
        <tissue evidence="2">Liver</tissue>
    </source>
</reference>
<evidence type="ECO:0000313" key="3">
    <source>
        <dbReference type="Proteomes" id="UP001066276"/>
    </source>
</evidence>
<name>A0AAV7R3G7_PLEWA</name>
<evidence type="ECO:0000313" key="2">
    <source>
        <dbReference type="EMBL" id="KAJ1146843.1"/>
    </source>
</evidence>
<sequence length="80" mass="8988">MDQRAQHQHPSTASAPDKLDFILASVHDTGTEMKAKTDTLSININLLQEDYKKIKERVAGSEQALQDIRLQQADNTAKLR</sequence>
<keyword evidence="3" id="KW-1185">Reference proteome</keyword>
<protein>
    <submittedName>
        <fullName evidence="2">Uncharacterized protein</fullName>
    </submittedName>
</protein>
<dbReference type="EMBL" id="JANPWB010000010">
    <property type="protein sequence ID" value="KAJ1146843.1"/>
    <property type="molecule type" value="Genomic_DNA"/>
</dbReference>